<comment type="catalytic activity">
    <reaction evidence="2">
        <text>5-(methylsulfanyl)-alpha-D-ribose 1-phosphate = 5-(methylsulfanyl)-D-ribulose 1-phosphate</text>
        <dbReference type="Rhea" id="RHEA:19989"/>
        <dbReference type="ChEBI" id="CHEBI:58533"/>
        <dbReference type="ChEBI" id="CHEBI:58548"/>
        <dbReference type="EC" id="5.3.1.23"/>
    </reaction>
</comment>
<name>A0A2R6AW94_9ARCH</name>
<evidence type="ECO:0000256" key="2">
    <source>
        <dbReference type="HAMAP-Rule" id="MF_01678"/>
    </source>
</evidence>
<dbReference type="InterPro" id="IPR000649">
    <property type="entry name" value="IF-2B-related"/>
</dbReference>
<dbReference type="NCBIfam" id="TIGR00512">
    <property type="entry name" value="salvage_mtnA"/>
    <property type="match status" value="1"/>
</dbReference>
<dbReference type="FunFam" id="3.40.50.10470:FF:000006">
    <property type="entry name" value="Methylthioribose-1-phosphate isomerase"/>
    <property type="match status" value="1"/>
</dbReference>
<feature type="site" description="Transition state stabilizer" evidence="2">
    <location>
        <position position="156"/>
    </location>
</feature>
<keyword evidence="2" id="KW-0486">Methionine biosynthesis</keyword>
<dbReference type="PANTHER" id="PTHR43475:SF1">
    <property type="entry name" value="METHYLTHIORIBOSE-1-PHOSPHATE ISOMERASE"/>
    <property type="match status" value="1"/>
</dbReference>
<evidence type="ECO:0000256" key="1">
    <source>
        <dbReference type="ARBA" id="ARBA00023235"/>
    </source>
</evidence>
<evidence type="ECO:0000313" key="4">
    <source>
        <dbReference type="Proteomes" id="UP000240838"/>
    </source>
</evidence>
<dbReference type="Gene3D" id="1.20.120.420">
    <property type="entry name" value="translation initiation factor eif-2b, domain 1"/>
    <property type="match status" value="1"/>
</dbReference>
<dbReference type="FunFam" id="1.20.120.420:FF:000003">
    <property type="entry name" value="Methylthioribose-1-phosphate isomerase"/>
    <property type="match status" value="1"/>
</dbReference>
<dbReference type="GO" id="GO:0046523">
    <property type="term" value="F:S-methyl-5-thioribose-1-phosphate isomerase activity"/>
    <property type="evidence" value="ECO:0007669"/>
    <property type="project" value="UniProtKB-UniRule"/>
</dbReference>
<dbReference type="InterPro" id="IPR042529">
    <property type="entry name" value="IF_2B-like_C"/>
</dbReference>
<evidence type="ECO:0000313" key="3">
    <source>
        <dbReference type="EMBL" id="PSN90652.1"/>
    </source>
</evidence>
<dbReference type="PANTHER" id="PTHR43475">
    <property type="entry name" value="METHYLTHIORIBOSE-1-PHOSPHATE ISOMERASE"/>
    <property type="match status" value="1"/>
</dbReference>
<dbReference type="GO" id="GO:0019509">
    <property type="term" value="P:L-methionine salvage from methylthioadenosine"/>
    <property type="evidence" value="ECO:0007669"/>
    <property type="project" value="UniProtKB-UniRule"/>
</dbReference>
<keyword evidence="2" id="KW-0028">Amino-acid biosynthesis</keyword>
<dbReference type="Pfam" id="PF01008">
    <property type="entry name" value="IF-2B"/>
    <property type="match status" value="1"/>
</dbReference>
<dbReference type="NCBIfam" id="NF004326">
    <property type="entry name" value="PRK05720.1"/>
    <property type="match status" value="1"/>
</dbReference>
<dbReference type="Gene3D" id="3.40.50.10470">
    <property type="entry name" value="Translation initiation factor eif-2b, domain 2"/>
    <property type="match status" value="1"/>
</dbReference>
<comment type="function">
    <text evidence="2">Catalyzes the interconversion of methylthioribose-1-phosphate (MTR-1-P) into methylthioribulose-1-phosphate (MTRu-1-P).</text>
</comment>
<proteinExistence type="inferred from homology"/>
<dbReference type="InterPro" id="IPR037171">
    <property type="entry name" value="NagB/RpiA_transferase-like"/>
</dbReference>
<protein>
    <recommendedName>
        <fullName evidence="2">Putative methylthioribose-1-phosphate isomerase</fullName>
        <shortName evidence="2">M1Pi</shortName>
        <shortName evidence="2">MTR-1-P isomerase</shortName>
        <ecNumber evidence="2">5.3.1.23</ecNumber>
    </recommendedName>
    <alternativeName>
        <fullName evidence="2">MTNA-like protein</fullName>
        <shortName evidence="2">aMTNA</shortName>
    </alternativeName>
    <alternativeName>
        <fullName evidence="2">S-methyl-5-thioribose-1-phosphate isomerase</fullName>
    </alternativeName>
</protein>
<feature type="binding site" evidence="2">
    <location>
        <begin position="47"/>
        <end position="49"/>
    </location>
    <ligand>
        <name>substrate</name>
    </ligand>
</feature>
<dbReference type="NCBIfam" id="TIGR00524">
    <property type="entry name" value="eIF-2B_rel"/>
    <property type="match status" value="1"/>
</dbReference>
<feature type="binding site" evidence="2">
    <location>
        <position position="195"/>
    </location>
    <ligand>
        <name>substrate</name>
    </ligand>
</feature>
<reference evidence="3 4" key="1">
    <citation type="submission" date="2017-04" db="EMBL/GenBank/DDBJ databases">
        <title>Novel microbial lineages endemic to geothermal iron-oxide mats fill important gaps in the evolutionary history of Archaea.</title>
        <authorList>
            <person name="Jay Z.J."/>
            <person name="Beam J.P."/>
            <person name="Dlakic M."/>
            <person name="Rusch D.B."/>
            <person name="Kozubal M.A."/>
            <person name="Inskeep W.P."/>
        </authorList>
    </citation>
    <scope>NUCLEOTIDE SEQUENCE [LARGE SCALE GENOMIC DNA]</scope>
    <source>
        <strain evidence="3">OSP_B</strain>
    </source>
</reference>
<feature type="binding site" evidence="2">
    <location>
        <begin position="246"/>
        <end position="247"/>
    </location>
    <ligand>
        <name>substrate</name>
    </ligand>
</feature>
<feature type="binding site" evidence="2">
    <location>
        <position position="90"/>
    </location>
    <ligand>
        <name>substrate</name>
    </ligand>
</feature>
<comment type="caution">
    <text evidence="3">The sequence shown here is derived from an EMBL/GenBank/DDBJ whole genome shotgun (WGS) entry which is preliminary data.</text>
</comment>
<gene>
    <name evidence="3" type="ORF">B9P99_04585</name>
</gene>
<organism evidence="3 4">
    <name type="scientific">Candidatus Marsarchaeota G1 archaeon OSP_B</name>
    <dbReference type="NCBI Taxonomy" id="1978153"/>
    <lineage>
        <taxon>Archaea</taxon>
        <taxon>Candidatus Marsarchaeota</taxon>
        <taxon>Candidatus Marsarchaeota group 1</taxon>
    </lineage>
</organism>
<sequence>MADLSPVKWEEECVSILDQRLLPFKIERIRCETVEQVAYAIKTLAVRGAPALGVTAGYAVALAAKKCEAQSKELFLKKVERYVDLIKSTRPTARNLFWAADRVFQALKTGESVEEMRKKALAEAFLIHKEEIEVDRRLSEYGAELIEDGDSILTHCNTGELATAGYGTALGVIKMAWEKGKRITVYATETRPLLQGARLTTLELINAGIPTKLIADSSAGYLMKLKKVNMVIVGADRILKDGTTANKIGTYTLAVLAKEHGLPFYVAAPLSTFDLERDEIPIEQRSQEEVKSFQSCKSAPDEVEAWNPAFDITPPNLITGIITEKGVLHQPYVKSVKKAFERLG</sequence>
<dbReference type="AlphaFoldDB" id="A0A2R6AW94"/>
<comment type="similarity">
    <text evidence="2">Belongs to the EIF-2B alpha/beta/delta subunits family. MtnA subfamily.</text>
</comment>
<dbReference type="InterPro" id="IPR011559">
    <property type="entry name" value="Initiation_fac_2B_a/b/d"/>
</dbReference>
<keyword evidence="1 2" id="KW-0413">Isomerase</keyword>
<feature type="active site" description="Proton donor" evidence="2">
    <location>
        <position position="236"/>
    </location>
</feature>
<dbReference type="InterPro" id="IPR027363">
    <property type="entry name" value="M1Pi_N"/>
</dbReference>
<dbReference type="EC" id="5.3.1.23" evidence="2"/>
<dbReference type="EMBL" id="NEXA01000168">
    <property type="protein sequence ID" value="PSN90652.1"/>
    <property type="molecule type" value="Genomic_DNA"/>
</dbReference>
<dbReference type="InterPro" id="IPR005251">
    <property type="entry name" value="IF-M1Pi"/>
</dbReference>
<dbReference type="HAMAP" id="MF_01678">
    <property type="entry name" value="Salvage_MtnA"/>
    <property type="match status" value="1"/>
</dbReference>
<accession>A0A2R6AW94</accession>
<dbReference type="SUPFAM" id="SSF100950">
    <property type="entry name" value="NagB/RpiA/CoA transferase-like"/>
    <property type="match status" value="1"/>
</dbReference>
<dbReference type="Proteomes" id="UP000240838">
    <property type="component" value="Unassembled WGS sequence"/>
</dbReference>